<feature type="transmembrane region" description="Helical" evidence="8">
    <location>
        <begin position="90"/>
        <end position="108"/>
    </location>
</feature>
<evidence type="ECO:0000256" key="7">
    <source>
        <dbReference type="ARBA" id="ARBA00023136"/>
    </source>
</evidence>
<comment type="caution">
    <text evidence="9">The sequence shown here is derived from an EMBL/GenBank/DDBJ whole genome shotgun (WGS) entry which is preliminary data.</text>
</comment>
<organism evidence="9 10">
    <name type="scientific">Candidatus Shapirobacteria bacterium CG08_land_8_20_14_0_20_39_18</name>
    <dbReference type="NCBI Taxonomy" id="1974883"/>
    <lineage>
        <taxon>Bacteria</taxon>
        <taxon>Candidatus Shapironibacteriota</taxon>
    </lineage>
</organism>
<accession>A0A2M6XD95</accession>
<evidence type="ECO:0000256" key="8">
    <source>
        <dbReference type="SAM" id="Phobius"/>
    </source>
</evidence>
<name>A0A2M6XD95_9BACT</name>
<gene>
    <name evidence="9" type="primary">mreD</name>
    <name evidence="9" type="ORF">COT44_02055</name>
</gene>
<comment type="similarity">
    <text evidence="2">Belongs to the MreD family.</text>
</comment>
<evidence type="ECO:0000256" key="3">
    <source>
        <dbReference type="ARBA" id="ARBA00022475"/>
    </source>
</evidence>
<evidence type="ECO:0000256" key="1">
    <source>
        <dbReference type="ARBA" id="ARBA00004651"/>
    </source>
</evidence>
<comment type="subcellular location">
    <subcellularLocation>
        <location evidence="1">Cell membrane</location>
        <topology evidence="1">Multi-pass membrane protein</topology>
    </subcellularLocation>
</comment>
<protein>
    <submittedName>
        <fullName evidence="9">Rod shape-determining protein MreD</fullName>
    </submittedName>
</protein>
<sequence>MNAFLIFLLFLIAWKMPEKISLILAFLSGLTIDLLSGTTLGFSSFIFTAGVFLVLQYRRKFSFSHPLILLIFFILFNFSLQLTTGSKFSLIELILFSVVIQVINLVFYQPEIRL</sequence>
<evidence type="ECO:0000256" key="4">
    <source>
        <dbReference type="ARBA" id="ARBA00022692"/>
    </source>
</evidence>
<evidence type="ECO:0000256" key="6">
    <source>
        <dbReference type="ARBA" id="ARBA00022989"/>
    </source>
</evidence>
<keyword evidence="6 8" id="KW-1133">Transmembrane helix</keyword>
<dbReference type="EMBL" id="PEYO01000012">
    <property type="protein sequence ID" value="PIU03651.1"/>
    <property type="molecule type" value="Genomic_DNA"/>
</dbReference>
<dbReference type="InterPro" id="IPR007227">
    <property type="entry name" value="Cell_shape_determining_MreD"/>
</dbReference>
<dbReference type="AlphaFoldDB" id="A0A2M6XD95"/>
<dbReference type="Pfam" id="PF04093">
    <property type="entry name" value="MreD"/>
    <property type="match status" value="1"/>
</dbReference>
<dbReference type="GO" id="GO:0008360">
    <property type="term" value="P:regulation of cell shape"/>
    <property type="evidence" value="ECO:0007669"/>
    <property type="project" value="UniProtKB-KW"/>
</dbReference>
<feature type="transmembrane region" description="Helical" evidence="8">
    <location>
        <begin position="67"/>
        <end position="84"/>
    </location>
</feature>
<feature type="transmembrane region" description="Helical" evidence="8">
    <location>
        <begin position="35"/>
        <end position="55"/>
    </location>
</feature>
<keyword evidence="4 8" id="KW-0812">Transmembrane</keyword>
<dbReference type="Proteomes" id="UP000228996">
    <property type="component" value="Unassembled WGS sequence"/>
</dbReference>
<evidence type="ECO:0000313" key="9">
    <source>
        <dbReference type="EMBL" id="PIU03651.1"/>
    </source>
</evidence>
<keyword evidence="3" id="KW-1003">Cell membrane</keyword>
<evidence type="ECO:0000256" key="2">
    <source>
        <dbReference type="ARBA" id="ARBA00007776"/>
    </source>
</evidence>
<keyword evidence="5" id="KW-0133">Cell shape</keyword>
<evidence type="ECO:0000313" key="10">
    <source>
        <dbReference type="Proteomes" id="UP000228996"/>
    </source>
</evidence>
<keyword evidence="7 8" id="KW-0472">Membrane</keyword>
<evidence type="ECO:0000256" key="5">
    <source>
        <dbReference type="ARBA" id="ARBA00022960"/>
    </source>
</evidence>
<dbReference type="GO" id="GO:0005886">
    <property type="term" value="C:plasma membrane"/>
    <property type="evidence" value="ECO:0007669"/>
    <property type="project" value="UniProtKB-SubCell"/>
</dbReference>
<dbReference type="NCBIfam" id="TIGR03426">
    <property type="entry name" value="shape_MreD"/>
    <property type="match status" value="1"/>
</dbReference>
<reference evidence="10" key="1">
    <citation type="submission" date="2017-09" db="EMBL/GenBank/DDBJ databases">
        <title>Depth-based differentiation of microbial function through sediment-hosted aquifers and enrichment of novel symbionts in the deep terrestrial subsurface.</title>
        <authorList>
            <person name="Probst A.J."/>
            <person name="Ladd B."/>
            <person name="Jarett J.K."/>
            <person name="Geller-Mcgrath D.E."/>
            <person name="Sieber C.M.K."/>
            <person name="Emerson J.B."/>
            <person name="Anantharaman K."/>
            <person name="Thomas B.C."/>
            <person name="Malmstrom R."/>
            <person name="Stieglmeier M."/>
            <person name="Klingl A."/>
            <person name="Woyke T."/>
            <person name="Ryan C.M."/>
            <person name="Banfield J.F."/>
        </authorList>
    </citation>
    <scope>NUCLEOTIDE SEQUENCE [LARGE SCALE GENOMIC DNA]</scope>
</reference>
<proteinExistence type="inferred from homology"/>